<evidence type="ECO:0000256" key="1">
    <source>
        <dbReference type="ARBA" id="ARBA00001954"/>
    </source>
</evidence>
<accession>A0A5A7N8M2</accession>
<dbReference type="AlphaFoldDB" id="A0A5A7N8M2"/>
<dbReference type="PANTHER" id="PTHR20883">
    <property type="entry name" value="PHYTANOYL-COA DIOXYGENASE DOMAIN CONTAINING 1"/>
    <property type="match status" value="1"/>
</dbReference>
<gene>
    <name evidence="2" type="ORF">JCM17846_23750</name>
</gene>
<name>A0A5A7N8M2_9PROT</name>
<dbReference type="Proteomes" id="UP000324996">
    <property type="component" value="Unassembled WGS sequence"/>
</dbReference>
<protein>
    <recommendedName>
        <fullName evidence="4">Phytanoyl-CoA dioxygenase</fullName>
    </recommendedName>
</protein>
<sequence>MAALPNSLMSKAQDNSALIEKLCKDGYVICNNLMAQTTLKRLRTELEPWFLQTPRCEGYFYGYQTTRFGRLLTKTPAIQPLITHPFIKDLNEQILGPHCDYYQLNLTQAVRIHANAPQQPPHRDEDMWPTPHKAHEFLINVLWAIDDFTAENGATRLWPGSHRQDGKLHDPDASQMPEIMEMPAGSALIFLGSTLHAGGANIARTHRTGIIVSYSLGWLKSYENQFLAYPPDEARHLPKELQDLIGYRLHRPNLGGYENHCPSVLLQSSGRPASLPARDALPPEIEALLKEAYENV</sequence>
<keyword evidence="3" id="KW-1185">Reference proteome</keyword>
<dbReference type="PANTHER" id="PTHR20883:SF48">
    <property type="entry name" value="ECTOINE DIOXYGENASE"/>
    <property type="match status" value="1"/>
</dbReference>
<dbReference type="SUPFAM" id="SSF51197">
    <property type="entry name" value="Clavaminate synthase-like"/>
    <property type="match status" value="1"/>
</dbReference>
<dbReference type="GO" id="GO:0016706">
    <property type="term" value="F:2-oxoglutarate-dependent dioxygenase activity"/>
    <property type="evidence" value="ECO:0007669"/>
    <property type="project" value="UniProtKB-ARBA"/>
</dbReference>
<dbReference type="Pfam" id="PF05721">
    <property type="entry name" value="PhyH"/>
    <property type="match status" value="1"/>
</dbReference>
<evidence type="ECO:0008006" key="4">
    <source>
        <dbReference type="Google" id="ProtNLM"/>
    </source>
</evidence>
<dbReference type="Gene3D" id="2.60.120.620">
    <property type="entry name" value="q2cbj1_9rhob like domain"/>
    <property type="match status" value="1"/>
</dbReference>
<proteinExistence type="predicted"/>
<dbReference type="InterPro" id="IPR008775">
    <property type="entry name" value="Phytyl_CoA_dOase-like"/>
</dbReference>
<organism evidence="2 3">
    <name type="scientific">Iodidimonas nitroreducens</name>
    <dbReference type="NCBI Taxonomy" id="1236968"/>
    <lineage>
        <taxon>Bacteria</taxon>
        <taxon>Pseudomonadati</taxon>
        <taxon>Pseudomonadota</taxon>
        <taxon>Alphaproteobacteria</taxon>
        <taxon>Iodidimonadales</taxon>
        <taxon>Iodidimonadaceae</taxon>
        <taxon>Iodidimonas</taxon>
    </lineage>
</organism>
<evidence type="ECO:0000313" key="2">
    <source>
        <dbReference type="EMBL" id="GER04693.1"/>
    </source>
</evidence>
<evidence type="ECO:0000313" key="3">
    <source>
        <dbReference type="Proteomes" id="UP000324996"/>
    </source>
</evidence>
<comment type="caution">
    <text evidence="2">The sequence shown here is derived from an EMBL/GenBank/DDBJ whole genome shotgun (WGS) entry which is preliminary data.</text>
</comment>
<comment type="cofactor">
    <cofactor evidence="1">
        <name>Fe(2+)</name>
        <dbReference type="ChEBI" id="CHEBI:29033"/>
    </cofactor>
</comment>
<dbReference type="GO" id="GO:0005506">
    <property type="term" value="F:iron ion binding"/>
    <property type="evidence" value="ECO:0007669"/>
    <property type="project" value="UniProtKB-ARBA"/>
</dbReference>
<dbReference type="EMBL" id="BKCN01000012">
    <property type="protein sequence ID" value="GER04693.1"/>
    <property type="molecule type" value="Genomic_DNA"/>
</dbReference>
<reference evidence="2 3" key="1">
    <citation type="submission" date="2019-09" db="EMBL/GenBank/DDBJ databases">
        <title>NBRP : Genome information of microbial organism related human and environment.</title>
        <authorList>
            <person name="Hattori M."/>
            <person name="Oshima K."/>
            <person name="Inaba H."/>
            <person name="Suda W."/>
            <person name="Sakamoto M."/>
            <person name="Iino T."/>
            <person name="Kitahara M."/>
            <person name="Oshida Y."/>
            <person name="Iida T."/>
            <person name="Kudo T."/>
            <person name="Itoh T."/>
            <person name="Ohkuma M."/>
        </authorList>
    </citation>
    <scope>NUCLEOTIDE SEQUENCE [LARGE SCALE GENOMIC DNA]</scope>
    <source>
        <strain evidence="2 3">Q-1</strain>
    </source>
</reference>
<dbReference type="RefSeq" id="WP_042085536.1">
    <property type="nucleotide sequence ID" value="NZ_BKCN01000012.1"/>
</dbReference>